<dbReference type="Proteomes" id="UP001218638">
    <property type="component" value="Chromosome"/>
</dbReference>
<organism evidence="8 9">
    <name type="scientific">Synoicihabitans lomoniglobus</name>
    <dbReference type="NCBI Taxonomy" id="2909285"/>
    <lineage>
        <taxon>Bacteria</taxon>
        <taxon>Pseudomonadati</taxon>
        <taxon>Verrucomicrobiota</taxon>
        <taxon>Opitutia</taxon>
        <taxon>Opitutales</taxon>
        <taxon>Opitutaceae</taxon>
        <taxon>Synoicihabitans</taxon>
    </lineage>
</organism>
<accession>A0AAE9ZWE6</accession>
<keyword evidence="4" id="KW-0443">Lipid metabolism</keyword>
<dbReference type="InterPro" id="IPR002123">
    <property type="entry name" value="Plipid/glycerol_acylTrfase"/>
</dbReference>
<keyword evidence="9" id="KW-1185">Reference proteome</keyword>
<keyword evidence="6" id="KW-0472">Membrane</keyword>
<comment type="pathway">
    <text evidence="1">Lipid metabolism.</text>
</comment>
<feature type="transmembrane region" description="Helical" evidence="6">
    <location>
        <begin position="20"/>
        <end position="39"/>
    </location>
</feature>
<keyword evidence="3" id="KW-0808">Transferase</keyword>
<keyword evidence="2" id="KW-0444">Lipid biosynthesis</keyword>
<gene>
    <name evidence="8" type="ORF">PXH66_00780</name>
</gene>
<dbReference type="SUPFAM" id="SSF69593">
    <property type="entry name" value="Glycerol-3-phosphate (1)-acyltransferase"/>
    <property type="match status" value="1"/>
</dbReference>
<proteinExistence type="predicted"/>
<feature type="domain" description="Phospholipid/glycerol acyltransferase" evidence="7">
    <location>
        <begin position="78"/>
        <end position="190"/>
    </location>
</feature>
<protein>
    <submittedName>
        <fullName evidence="8">Lysophospholipid acyltransferase family protein</fullName>
    </submittedName>
</protein>
<evidence type="ECO:0000256" key="5">
    <source>
        <dbReference type="ARBA" id="ARBA00023315"/>
    </source>
</evidence>
<keyword evidence="6" id="KW-0812">Transmembrane</keyword>
<dbReference type="PANTHER" id="PTHR10434:SF64">
    <property type="entry name" value="1-ACYL-SN-GLYCEROL-3-PHOSPHATE ACYLTRANSFERASE-RELATED"/>
    <property type="match status" value="1"/>
</dbReference>
<dbReference type="GO" id="GO:0006654">
    <property type="term" value="P:phosphatidic acid biosynthetic process"/>
    <property type="evidence" value="ECO:0007669"/>
    <property type="project" value="TreeGrafter"/>
</dbReference>
<evidence type="ECO:0000256" key="6">
    <source>
        <dbReference type="SAM" id="Phobius"/>
    </source>
</evidence>
<evidence type="ECO:0000256" key="1">
    <source>
        <dbReference type="ARBA" id="ARBA00005189"/>
    </source>
</evidence>
<dbReference type="CDD" id="cd07989">
    <property type="entry name" value="LPLAT_AGPAT-like"/>
    <property type="match status" value="1"/>
</dbReference>
<evidence type="ECO:0000256" key="4">
    <source>
        <dbReference type="ARBA" id="ARBA00023098"/>
    </source>
</evidence>
<evidence type="ECO:0000313" key="8">
    <source>
        <dbReference type="EMBL" id="WED65382.1"/>
    </source>
</evidence>
<dbReference type="EMBL" id="CP119075">
    <property type="protein sequence ID" value="WED65382.1"/>
    <property type="molecule type" value="Genomic_DNA"/>
</dbReference>
<keyword evidence="5 8" id="KW-0012">Acyltransferase</keyword>
<dbReference type="KEGG" id="slom:PXH66_00780"/>
<dbReference type="Pfam" id="PF01553">
    <property type="entry name" value="Acyltransferase"/>
    <property type="match status" value="1"/>
</dbReference>
<keyword evidence="6" id="KW-1133">Transmembrane helix</keyword>
<dbReference type="PANTHER" id="PTHR10434">
    <property type="entry name" value="1-ACYL-SN-GLYCEROL-3-PHOSPHATE ACYLTRANSFERASE"/>
    <property type="match status" value="1"/>
</dbReference>
<dbReference type="SMART" id="SM00563">
    <property type="entry name" value="PlsC"/>
    <property type="match status" value="1"/>
</dbReference>
<evidence type="ECO:0000313" key="9">
    <source>
        <dbReference type="Proteomes" id="UP001218638"/>
    </source>
</evidence>
<sequence>MPPQFVSPPIPWRLSLRTIWRLVGVLTVAAGAGLSYLFVASNRRTIAGRAAWLQRTCQHVLRRLRVEVKSVGSLPAGVMLTPNHVSYLDILVLNALTPTVFVSKAEVKGWPLFGWFAQKAGTLFLRREVRADLVRVGAQLEPVVASGVNLAVFLEGTSSDGRGVRPFKPGMLAPAVAAGWPVAPATLHYAVPTGRDAAVAVAWWGTMPLLPHLLTLTGLPWIKATVEWGKTRSAGGDRKALAAALQSEVAAGLARAYERG</sequence>
<dbReference type="GO" id="GO:0003841">
    <property type="term" value="F:1-acylglycerol-3-phosphate O-acyltransferase activity"/>
    <property type="evidence" value="ECO:0007669"/>
    <property type="project" value="TreeGrafter"/>
</dbReference>
<evidence type="ECO:0000259" key="7">
    <source>
        <dbReference type="SMART" id="SM00563"/>
    </source>
</evidence>
<dbReference type="RefSeq" id="WP_330932193.1">
    <property type="nucleotide sequence ID" value="NZ_CP119075.1"/>
</dbReference>
<evidence type="ECO:0000256" key="3">
    <source>
        <dbReference type="ARBA" id="ARBA00022679"/>
    </source>
</evidence>
<name>A0AAE9ZWE6_9BACT</name>
<evidence type="ECO:0000256" key="2">
    <source>
        <dbReference type="ARBA" id="ARBA00022516"/>
    </source>
</evidence>
<reference evidence="8" key="1">
    <citation type="submission" date="2023-03" db="EMBL/GenBank/DDBJ databases">
        <title>Lomoglobus Profundus gen. nov., sp. nov., a novel member of the phylum Verrucomicrobia, isolated from deep-marine sediment of South China Sea.</title>
        <authorList>
            <person name="Ahmad T."/>
            <person name="Ishaq S.E."/>
            <person name="Wang F."/>
        </authorList>
    </citation>
    <scope>NUCLEOTIDE SEQUENCE</scope>
    <source>
        <strain evidence="8">LMO-M01</strain>
    </source>
</reference>
<dbReference type="AlphaFoldDB" id="A0AAE9ZWE6"/>